<gene>
    <name evidence="3" type="ORF">L201_007006</name>
</gene>
<feature type="region of interest" description="Disordered" evidence="1">
    <location>
        <begin position="1"/>
        <end position="216"/>
    </location>
</feature>
<feature type="transmembrane region" description="Helical" evidence="2">
    <location>
        <begin position="361"/>
        <end position="380"/>
    </location>
</feature>
<keyword evidence="2" id="KW-0472">Membrane</keyword>
<dbReference type="AlphaFoldDB" id="A0AAX4K5C2"/>
<feature type="transmembrane region" description="Helical" evidence="2">
    <location>
        <begin position="293"/>
        <end position="310"/>
    </location>
</feature>
<dbReference type="PANTHER" id="PTHR31303">
    <property type="entry name" value="CTP-DEPENDENT DIACYLGLYCEROL KINASE 1"/>
    <property type="match status" value="1"/>
</dbReference>
<protein>
    <recommendedName>
        <fullName evidence="5">Phosphatidate cytidylyltransferase</fullName>
    </recommendedName>
</protein>
<feature type="compositionally biased region" description="Polar residues" evidence="1">
    <location>
        <begin position="66"/>
        <end position="79"/>
    </location>
</feature>
<keyword evidence="4" id="KW-1185">Reference proteome</keyword>
<name>A0AAX4K5C2_9TREE</name>
<evidence type="ECO:0000313" key="4">
    <source>
        <dbReference type="Proteomes" id="UP001355207"/>
    </source>
</evidence>
<dbReference type="GeneID" id="91097675"/>
<accession>A0AAX4K5C2</accession>
<evidence type="ECO:0000256" key="1">
    <source>
        <dbReference type="SAM" id="MobiDB-lite"/>
    </source>
</evidence>
<keyword evidence="2" id="KW-1133">Transmembrane helix</keyword>
<dbReference type="EMBL" id="CP144107">
    <property type="protein sequence ID" value="WWC92052.1"/>
    <property type="molecule type" value="Genomic_DNA"/>
</dbReference>
<evidence type="ECO:0000313" key="3">
    <source>
        <dbReference type="EMBL" id="WWC92052.1"/>
    </source>
</evidence>
<reference evidence="3 4" key="1">
    <citation type="submission" date="2024-01" db="EMBL/GenBank/DDBJ databases">
        <title>Comparative genomics of Cryptococcus and Kwoniella reveals pathogenesis evolution and contrasting modes of karyotype evolution via chromosome fusion or intercentromeric recombination.</title>
        <authorList>
            <person name="Coelho M.A."/>
            <person name="David-Palma M."/>
            <person name="Shea T."/>
            <person name="Bowers K."/>
            <person name="McGinley-Smith S."/>
            <person name="Mohammad A.W."/>
            <person name="Gnirke A."/>
            <person name="Yurkov A.M."/>
            <person name="Nowrousian M."/>
            <person name="Sun S."/>
            <person name="Cuomo C.A."/>
            <person name="Heitman J."/>
        </authorList>
    </citation>
    <scope>NUCLEOTIDE SEQUENCE [LARGE SCALE GENOMIC DNA]</scope>
    <source>
        <strain evidence="3 4">CBS 6074</strain>
    </source>
</reference>
<proteinExistence type="predicted"/>
<dbReference type="Proteomes" id="UP001355207">
    <property type="component" value="Chromosome 10"/>
</dbReference>
<organism evidence="3 4">
    <name type="scientific">Kwoniella dendrophila CBS 6074</name>
    <dbReference type="NCBI Taxonomy" id="1295534"/>
    <lineage>
        <taxon>Eukaryota</taxon>
        <taxon>Fungi</taxon>
        <taxon>Dikarya</taxon>
        <taxon>Basidiomycota</taxon>
        <taxon>Agaricomycotina</taxon>
        <taxon>Tremellomycetes</taxon>
        <taxon>Tremellales</taxon>
        <taxon>Cryptococcaceae</taxon>
        <taxon>Kwoniella</taxon>
    </lineage>
</organism>
<dbReference type="GO" id="GO:0006654">
    <property type="term" value="P:phosphatidic acid biosynthetic process"/>
    <property type="evidence" value="ECO:0007669"/>
    <property type="project" value="TreeGrafter"/>
</dbReference>
<feature type="compositionally biased region" description="Polar residues" evidence="1">
    <location>
        <begin position="129"/>
        <end position="148"/>
    </location>
</feature>
<dbReference type="GO" id="GO:0005789">
    <property type="term" value="C:endoplasmic reticulum membrane"/>
    <property type="evidence" value="ECO:0007669"/>
    <property type="project" value="TreeGrafter"/>
</dbReference>
<feature type="transmembrane region" description="Helical" evidence="2">
    <location>
        <begin position="431"/>
        <end position="448"/>
    </location>
</feature>
<evidence type="ECO:0000256" key="2">
    <source>
        <dbReference type="SAM" id="Phobius"/>
    </source>
</evidence>
<evidence type="ECO:0008006" key="5">
    <source>
        <dbReference type="Google" id="ProtNLM"/>
    </source>
</evidence>
<feature type="compositionally biased region" description="Low complexity" evidence="1">
    <location>
        <begin position="17"/>
        <end position="41"/>
    </location>
</feature>
<dbReference type="GO" id="GO:0004143">
    <property type="term" value="F:ATP-dependent diacylglycerol kinase activity"/>
    <property type="evidence" value="ECO:0007669"/>
    <property type="project" value="InterPro"/>
</dbReference>
<keyword evidence="2" id="KW-0812">Transmembrane</keyword>
<feature type="compositionally biased region" description="Basic and acidic residues" evidence="1">
    <location>
        <begin position="54"/>
        <end position="65"/>
    </location>
</feature>
<sequence>MAQARAIHPSPPPIPARLPSLSPRPGNSRQRSRSSISASLSPTPGESRSITKKLSNEHKENDHPSNTKMMNGNAASPSSLKGKLPLEGEIVENGNGGGQIWRDGSLEPSDDNSSNSTGIRIRKNPPRSARSSSIIDNNNKNGLLNTLPTIPDPQIEEGDSAIDDSPITKNEQHTHIQPPPPAPSTQTGTGDRPVTTRKRRSSSIKRKPSPGVTPTKAVDWEIPRKTLHSSIGFLTLFLNHLNPPSLRPLITVLSTTLITISVTDFFRLQFPGFAEIWESYLGFLMRESERNKINGVVWYLIGVIFVLGLYPRDVAVVAILTLSWSDTTASTLGRLWGRYTKPLPANFPGIKALKFAPRKSLAGFLAAAVTGFLIGISFWWNGSGGRWVVLDVEDHGHGYWGLWVTAAVVGLGGAVVEALDFGVDDNLTLPILSGAIVWAWLAVTNFFLQ</sequence>
<dbReference type="InterPro" id="IPR037997">
    <property type="entry name" value="Dgk1-like"/>
</dbReference>
<dbReference type="PANTHER" id="PTHR31303:SF1">
    <property type="entry name" value="CTP-DEPENDENT DIACYLGLYCEROL KINASE 1"/>
    <property type="match status" value="1"/>
</dbReference>
<feature type="transmembrane region" description="Helical" evidence="2">
    <location>
        <begin position="400"/>
        <end position="419"/>
    </location>
</feature>
<dbReference type="RefSeq" id="XP_066078814.1">
    <property type="nucleotide sequence ID" value="XM_066222717.1"/>
</dbReference>
<feature type="compositionally biased region" description="Basic residues" evidence="1">
    <location>
        <begin position="195"/>
        <end position="208"/>
    </location>
</feature>